<dbReference type="Pfam" id="PF07626">
    <property type="entry name" value="PSD3"/>
    <property type="match status" value="1"/>
</dbReference>
<evidence type="ECO:0000313" key="7">
    <source>
        <dbReference type="EMBL" id="QDU29026.1"/>
    </source>
</evidence>
<dbReference type="Pfam" id="PF07631">
    <property type="entry name" value="PSD4"/>
    <property type="match status" value="1"/>
</dbReference>
<feature type="domain" description="DUF1592" evidence="5">
    <location>
        <begin position="777"/>
        <end position="904"/>
    </location>
</feature>
<dbReference type="Pfam" id="PF07637">
    <property type="entry name" value="PSD5"/>
    <property type="match status" value="1"/>
</dbReference>
<dbReference type="Pfam" id="PF07627">
    <property type="entry name" value="PSCyt3"/>
    <property type="match status" value="1"/>
</dbReference>
<accession>A0A517YFM5</accession>
<keyword evidence="1" id="KW-0732">Signal</keyword>
<feature type="domain" description="DUF1588" evidence="4">
    <location>
        <begin position="932"/>
        <end position="1030"/>
    </location>
</feature>
<feature type="domain" description="DUF1587" evidence="3">
    <location>
        <begin position="139"/>
        <end position="201"/>
    </location>
</feature>
<dbReference type="InterPro" id="IPR011478">
    <property type="entry name" value="DUF1585"/>
</dbReference>
<dbReference type="InterPro" id="IPR013039">
    <property type="entry name" value="DUF1588"/>
</dbReference>
<dbReference type="Proteomes" id="UP000315017">
    <property type="component" value="Chromosome"/>
</dbReference>
<feature type="domain" description="DUF1595" evidence="6">
    <location>
        <begin position="710"/>
        <end position="765"/>
    </location>
</feature>
<dbReference type="InterPro" id="IPR013036">
    <property type="entry name" value="DUF1587"/>
</dbReference>
<dbReference type="AlphaFoldDB" id="A0A517YFM5"/>
<dbReference type="InterPro" id="IPR013043">
    <property type="entry name" value="DUF1595"/>
</dbReference>
<evidence type="ECO:0000259" key="4">
    <source>
        <dbReference type="Pfam" id="PF07627"/>
    </source>
</evidence>
<name>A0A517YFM5_9BACT</name>
<dbReference type="KEGG" id="aagg:ETAA8_41330"/>
<evidence type="ECO:0000259" key="5">
    <source>
        <dbReference type="Pfam" id="PF07631"/>
    </source>
</evidence>
<evidence type="ECO:0000259" key="3">
    <source>
        <dbReference type="Pfam" id="PF07626"/>
    </source>
</evidence>
<sequence precursor="true">MKESNVSQIVKQRQLNWNAFPAIVWLAGLAVCFAPRATAADLFQERVAPFAKKYCHNCHSKQQAKGELDLTRYGRDRDVTSDFRRWNSVVEFIRGGEMPPEDEPQPTLEERNAVVAAIETILIAEAKKHAGDPGIVLPRRLSNTEYELSLRDLTGVAIRATAEFPADPAGGEGFDNTGEALGMTPSLLNKYLGAAQFASQHLVLKPHGIAFAPLPVTSYNERKKLTEQAIIDFYRRHEVRVGEYLEAAWRFRHRGEPDRGASLDDWAARRGLSGKYLTLVWKTLNEAKSGSGYVKQLGTQWESLPAPTDAKEVPQPLRELEQLIVFVQSKLTKKDSNLINSNAGNWPIRHLELRAQAAAARDKFEAGVFKTRHEFKVGKLPTKKGDTPVSGVTFYLRVDPAFDAGPPGVVVIHRPLFSKSDNPPRNEKDEQSQEVETLRAVLERDAPEVARQLGFGKHPRGGTLAPDSLAVQTPAMIEIPLTPETATALQGKQFLLECELDVQATPESAVSVQTATGKRPDSPQATGAELLIRPDSQLAKDLASSAERFCFAFPNRFFYVDNSRGLAAGFHLVEGFFRDDRPLVEKVLTEAEQAELNRLWKELDFVTESVETLLRGFVWFERAERHVLHDKRFDFLRAEDPLLVEEELLSKFERVYLEKLGVKLVEDAIQPEKPNSQFDLIHGFFQQVRAGLAEHRRTLQQAEQPALADLERLAERAYRRSLRPDESAALRGLYQRLRKQGQDVEDSLRGVFTAVLMSPDFFYRIPESPAGNGVYPLSNDALARRLSYFLWSSLPDEELAAAARSGKLQNETVLRGQTRRMLKDPKVEAFAREFFGQWLRYRDYLAKDPIPAGSFSGYDAALRQAMFDEPTRLIMHLIQQDQPVGEVLRSDTTFVNDVLAKYYGGAIEAQYRKLSTERSEWHRVEGLRSVGRGGLFGMPVILAKNSAGQRTSPVKRGFWVVHHLLGQHFPPPPADVPELPKTEKEASKTIRELLADHVANRKCAMCHVHFDGLGLTMEGFDAIGRSRSKDLAGRTIQTAGQIHGSENVEGISGLIEYVEKQRRSDFDRQLCRKFLGYALGRSVLLSDQPLLQEMEKRLQADGRFSTLFETVVLSPQFRQQRGRDYPVASN</sequence>
<proteinExistence type="predicted"/>
<reference evidence="7 8" key="1">
    <citation type="submission" date="2019-02" db="EMBL/GenBank/DDBJ databases">
        <title>Deep-cultivation of Planctomycetes and their phenomic and genomic characterization uncovers novel biology.</title>
        <authorList>
            <person name="Wiegand S."/>
            <person name="Jogler M."/>
            <person name="Boedeker C."/>
            <person name="Pinto D."/>
            <person name="Vollmers J."/>
            <person name="Rivas-Marin E."/>
            <person name="Kohn T."/>
            <person name="Peeters S.H."/>
            <person name="Heuer A."/>
            <person name="Rast P."/>
            <person name="Oberbeckmann S."/>
            <person name="Bunk B."/>
            <person name="Jeske O."/>
            <person name="Meyerdierks A."/>
            <person name="Storesund J.E."/>
            <person name="Kallscheuer N."/>
            <person name="Luecker S."/>
            <person name="Lage O.M."/>
            <person name="Pohl T."/>
            <person name="Merkel B.J."/>
            <person name="Hornburger P."/>
            <person name="Mueller R.-W."/>
            <person name="Bruemmer F."/>
            <person name="Labrenz M."/>
            <person name="Spormann A.M."/>
            <person name="Op den Camp H."/>
            <person name="Overmann J."/>
            <person name="Amann R."/>
            <person name="Jetten M.S.M."/>
            <person name="Mascher T."/>
            <person name="Medema M.H."/>
            <person name="Devos D.P."/>
            <person name="Kaster A.-K."/>
            <person name="Ovreas L."/>
            <person name="Rohde M."/>
            <person name="Galperin M.Y."/>
            <person name="Jogler C."/>
        </authorList>
    </citation>
    <scope>NUCLEOTIDE SEQUENCE [LARGE SCALE GENOMIC DNA]</scope>
    <source>
        <strain evidence="7 8">ETA_A8</strain>
    </source>
</reference>
<evidence type="ECO:0000259" key="6">
    <source>
        <dbReference type="Pfam" id="PF07637"/>
    </source>
</evidence>
<dbReference type="InterPro" id="IPR013042">
    <property type="entry name" value="DUF1592"/>
</dbReference>
<evidence type="ECO:0000313" key="8">
    <source>
        <dbReference type="Proteomes" id="UP000315017"/>
    </source>
</evidence>
<feature type="chain" id="PRO_5022009733" description="DUF1592 domain-containing protein" evidence="1">
    <location>
        <begin position="40"/>
        <end position="1130"/>
    </location>
</feature>
<evidence type="ECO:0000259" key="2">
    <source>
        <dbReference type="Pfam" id="PF07624"/>
    </source>
</evidence>
<dbReference type="Pfam" id="PF07624">
    <property type="entry name" value="PSD2"/>
    <property type="match status" value="1"/>
</dbReference>
<gene>
    <name evidence="7" type="ORF">ETAA8_41330</name>
</gene>
<evidence type="ECO:0000256" key="1">
    <source>
        <dbReference type="SAM" id="SignalP"/>
    </source>
</evidence>
<organism evidence="7 8">
    <name type="scientific">Anatilimnocola aggregata</name>
    <dbReference type="NCBI Taxonomy" id="2528021"/>
    <lineage>
        <taxon>Bacteria</taxon>
        <taxon>Pseudomonadati</taxon>
        <taxon>Planctomycetota</taxon>
        <taxon>Planctomycetia</taxon>
        <taxon>Pirellulales</taxon>
        <taxon>Pirellulaceae</taxon>
        <taxon>Anatilimnocola</taxon>
    </lineage>
</organism>
<keyword evidence="8" id="KW-1185">Reference proteome</keyword>
<feature type="signal peptide" evidence="1">
    <location>
        <begin position="1"/>
        <end position="39"/>
    </location>
</feature>
<feature type="domain" description="DUF1585" evidence="2">
    <location>
        <begin position="1046"/>
        <end position="1117"/>
    </location>
</feature>
<protein>
    <recommendedName>
        <fullName evidence="9">DUF1592 domain-containing protein</fullName>
    </recommendedName>
</protein>
<dbReference type="EMBL" id="CP036274">
    <property type="protein sequence ID" value="QDU29026.1"/>
    <property type="molecule type" value="Genomic_DNA"/>
</dbReference>
<evidence type="ECO:0008006" key="9">
    <source>
        <dbReference type="Google" id="ProtNLM"/>
    </source>
</evidence>